<dbReference type="PANTHER" id="PTHR34660">
    <property type="entry name" value="MYB-LIKE PROTEIN X"/>
    <property type="match status" value="1"/>
</dbReference>
<feature type="compositionally biased region" description="Basic and acidic residues" evidence="1">
    <location>
        <begin position="29"/>
        <end position="60"/>
    </location>
</feature>
<feature type="compositionally biased region" description="Polar residues" evidence="1">
    <location>
        <begin position="108"/>
        <end position="118"/>
    </location>
</feature>
<dbReference type="OrthoDB" id="778084at2759"/>
<proteinExistence type="predicted"/>
<sequence>MSRCYPYPPPGYIKNGIRDEALIESIKLCKREEKAKKESKIVKKREKKVEERKNGIAESKKHSHKRRHKDERSQGDQKGGDHQKRRENKTEHFEKSSLTEEHGHPVGSQISTDSTLNSNKRHKQSSPCEGQHNPGSIIRIKLPLRRHKDPEVLPSNEQPCSASDRGDDISVQEKHKPAPITGRQAGEHSCSVSGNSGLEHNFRISQGKPCSSSGAPEITDQKAKAAWPANLCGGCSPGLALKTRDLIENWVAPPLQSESTNSVNEDWLFKTKQNQNKETKRREDNGVSLGGVDPTPWPRLCYLPEVDIYALPFAVPF</sequence>
<name>A0A1Q3B9Y5_CEPFO</name>
<evidence type="ECO:0000313" key="2">
    <source>
        <dbReference type="EMBL" id="GAV64831.1"/>
    </source>
</evidence>
<dbReference type="FunCoup" id="A0A1Q3B9Y5">
    <property type="interactions" value="289"/>
</dbReference>
<feature type="compositionally biased region" description="Basic and acidic residues" evidence="1">
    <location>
        <begin position="275"/>
        <end position="285"/>
    </location>
</feature>
<protein>
    <submittedName>
        <fullName evidence="2">Uncharacterized protein</fullName>
    </submittedName>
</protein>
<feature type="region of interest" description="Disordered" evidence="1">
    <location>
        <begin position="29"/>
        <end position="191"/>
    </location>
</feature>
<reference evidence="3" key="1">
    <citation type="submission" date="2016-04" db="EMBL/GenBank/DDBJ databases">
        <title>Cephalotus genome sequencing.</title>
        <authorList>
            <person name="Fukushima K."/>
            <person name="Hasebe M."/>
            <person name="Fang X."/>
        </authorList>
    </citation>
    <scope>NUCLEOTIDE SEQUENCE [LARGE SCALE GENOMIC DNA]</scope>
    <source>
        <strain evidence="3">cv. St1</strain>
    </source>
</reference>
<dbReference type="InParanoid" id="A0A1Q3B9Y5"/>
<dbReference type="AlphaFoldDB" id="A0A1Q3B9Y5"/>
<feature type="region of interest" description="Disordered" evidence="1">
    <location>
        <begin position="269"/>
        <end position="290"/>
    </location>
</feature>
<feature type="compositionally biased region" description="Basic and acidic residues" evidence="1">
    <location>
        <begin position="70"/>
        <end position="104"/>
    </location>
</feature>
<dbReference type="Proteomes" id="UP000187406">
    <property type="component" value="Unassembled WGS sequence"/>
</dbReference>
<accession>A0A1Q3B9Y5</accession>
<dbReference type="EMBL" id="BDDD01000372">
    <property type="protein sequence ID" value="GAV64831.1"/>
    <property type="molecule type" value="Genomic_DNA"/>
</dbReference>
<organism evidence="2 3">
    <name type="scientific">Cephalotus follicularis</name>
    <name type="common">Albany pitcher plant</name>
    <dbReference type="NCBI Taxonomy" id="3775"/>
    <lineage>
        <taxon>Eukaryota</taxon>
        <taxon>Viridiplantae</taxon>
        <taxon>Streptophyta</taxon>
        <taxon>Embryophyta</taxon>
        <taxon>Tracheophyta</taxon>
        <taxon>Spermatophyta</taxon>
        <taxon>Magnoliopsida</taxon>
        <taxon>eudicotyledons</taxon>
        <taxon>Gunneridae</taxon>
        <taxon>Pentapetalae</taxon>
        <taxon>rosids</taxon>
        <taxon>fabids</taxon>
        <taxon>Oxalidales</taxon>
        <taxon>Cephalotaceae</taxon>
        <taxon>Cephalotus</taxon>
    </lineage>
</organism>
<evidence type="ECO:0000313" key="3">
    <source>
        <dbReference type="Proteomes" id="UP000187406"/>
    </source>
</evidence>
<gene>
    <name evidence="2" type="ORF">CFOL_v3_08346</name>
</gene>
<dbReference type="PANTHER" id="PTHR34660:SF9">
    <property type="entry name" value="DNA BINDING PROTEIN"/>
    <property type="match status" value="1"/>
</dbReference>
<feature type="compositionally biased region" description="Basic and acidic residues" evidence="1">
    <location>
        <begin position="164"/>
        <end position="176"/>
    </location>
</feature>
<keyword evidence="3" id="KW-1185">Reference proteome</keyword>
<comment type="caution">
    <text evidence="2">The sequence shown here is derived from an EMBL/GenBank/DDBJ whole genome shotgun (WGS) entry which is preliminary data.</text>
</comment>
<evidence type="ECO:0000256" key="1">
    <source>
        <dbReference type="SAM" id="MobiDB-lite"/>
    </source>
</evidence>
<dbReference type="STRING" id="3775.A0A1Q3B9Y5"/>